<sequence>MSTQAKSPLLRNFLIAAVVLLIVASFGDYQISKTIMNQNSIFGTIFQNYGLFPENLIGFIAGQIIVANGLKRDIPVISKVLLVAGGLAFAFWETLHAVDNFLFYTYSSIGNVKVGAALGAANNDGGAVAYPHSLQIVISVIIWVIGSAIAYQWLKNKTEKSLQYLTTVAIAGVAVVYLSEAIVDTMKNNWGRFRPYEIFGNVKDAHFTAFWHQNGVNGHKSFPSGHTMAGMLAAFLPFFVERKNVALQRKMTIVTIAYGVLMGLSRIRIGAHFLSDVTVSGTIVFALIFLSMQLLGYRFVEESDALAVDALEDNAFQANYDFAKI</sequence>
<name>A0A6A0B680_9LACT</name>
<dbReference type="InterPro" id="IPR000326">
    <property type="entry name" value="PAP2/HPO"/>
</dbReference>
<accession>A0A6A0B680</accession>
<dbReference type="EMBL" id="BLLH01000001">
    <property type="protein sequence ID" value="GFH40018.1"/>
    <property type="molecule type" value="Genomic_DNA"/>
</dbReference>
<reference evidence="3 4" key="1">
    <citation type="submission" date="2020-02" db="EMBL/GenBank/DDBJ databases">
        <title>Draft genome sequence of Lactococcus sp. Hs20B0-1.</title>
        <authorList>
            <person name="Noda S."/>
            <person name="Yuki M."/>
            <person name="Ohkuma M."/>
        </authorList>
    </citation>
    <scope>NUCLEOTIDE SEQUENCE [LARGE SCALE GENOMIC DNA]</scope>
    <source>
        <strain evidence="3 4">Hs20B0-1</strain>
    </source>
</reference>
<dbReference type="AlphaFoldDB" id="A0A6A0B680"/>
<feature type="transmembrane region" description="Helical" evidence="1">
    <location>
        <begin position="252"/>
        <end position="271"/>
    </location>
</feature>
<feature type="transmembrane region" description="Helical" evidence="1">
    <location>
        <begin position="221"/>
        <end position="240"/>
    </location>
</feature>
<feature type="domain" description="Phosphatidic acid phosphatase type 2/haloperoxidase" evidence="2">
    <location>
        <begin position="170"/>
        <end position="292"/>
    </location>
</feature>
<gene>
    <name evidence="3" type="primary">yveB</name>
    <name evidence="3" type="ORF">Hs20B_04160</name>
</gene>
<proteinExistence type="predicted"/>
<evidence type="ECO:0000313" key="3">
    <source>
        <dbReference type="EMBL" id="GFH40018.1"/>
    </source>
</evidence>
<feature type="transmembrane region" description="Helical" evidence="1">
    <location>
        <begin position="80"/>
        <end position="98"/>
    </location>
</feature>
<keyword evidence="1" id="KW-0472">Membrane</keyword>
<feature type="transmembrane region" description="Helical" evidence="1">
    <location>
        <begin position="12"/>
        <end position="31"/>
    </location>
</feature>
<dbReference type="SUPFAM" id="SSF48317">
    <property type="entry name" value="Acid phosphatase/Vanadium-dependent haloperoxidase"/>
    <property type="match status" value="1"/>
</dbReference>
<dbReference type="CDD" id="cd03396">
    <property type="entry name" value="PAP2_like_6"/>
    <property type="match status" value="1"/>
</dbReference>
<keyword evidence="4" id="KW-1185">Reference proteome</keyword>
<protein>
    <recommendedName>
        <fullName evidence="2">Phosphatidic acid phosphatase type 2/haloperoxidase domain-containing protein</fullName>
    </recommendedName>
</protein>
<dbReference type="InterPro" id="IPR036938">
    <property type="entry name" value="PAP2/HPO_sf"/>
</dbReference>
<organism evidence="3 4">
    <name type="scientific">Pseudolactococcus insecticola</name>
    <dbReference type="NCBI Taxonomy" id="2709158"/>
    <lineage>
        <taxon>Bacteria</taxon>
        <taxon>Bacillati</taxon>
        <taxon>Bacillota</taxon>
        <taxon>Bacilli</taxon>
        <taxon>Lactobacillales</taxon>
        <taxon>Streptococcaceae</taxon>
        <taxon>Pseudolactococcus</taxon>
    </lineage>
</organism>
<feature type="transmembrane region" description="Helical" evidence="1">
    <location>
        <begin position="161"/>
        <end position="179"/>
    </location>
</feature>
<evidence type="ECO:0000259" key="2">
    <source>
        <dbReference type="SMART" id="SM00014"/>
    </source>
</evidence>
<dbReference type="RefSeq" id="WP_172355106.1">
    <property type="nucleotide sequence ID" value="NZ_BLLH01000001.1"/>
</dbReference>
<feature type="transmembrane region" description="Helical" evidence="1">
    <location>
        <begin position="277"/>
        <end position="297"/>
    </location>
</feature>
<evidence type="ECO:0000256" key="1">
    <source>
        <dbReference type="SAM" id="Phobius"/>
    </source>
</evidence>
<feature type="transmembrane region" description="Helical" evidence="1">
    <location>
        <begin position="134"/>
        <end position="154"/>
    </location>
</feature>
<comment type="caution">
    <text evidence="3">The sequence shown here is derived from an EMBL/GenBank/DDBJ whole genome shotgun (WGS) entry which is preliminary data.</text>
</comment>
<dbReference type="SMART" id="SM00014">
    <property type="entry name" value="acidPPc"/>
    <property type="match status" value="1"/>
</dbReference>
<dbReference type="Gene3D" id="1.20.144.10">
    <property type="entry name" value="Phosphatidic acid phosphatase type 2/haloperoxidase"/>
    <property type="match status" value="1"/>
</dbReference>
<evidence type="ECO:0000313" key="4">
    <source>
        <dbReference type="Proteomes" id="UP000475928"/>
    </source>
</evidence>
<feature type="transmembrane region" description="Helical" evidence="1">
    <location>
        <begin position="51"/>
        <end position="68"/>
    </location>
</feature>
<keyword evidence="1" id="KW-0812">Transmembrane</keyword>
<dbReference type="Pfam" id="PF01569">
    <property type="entry name" value="PAP2"/>
    <property type="match status" value="1"/>
</dbReference>
<keyword evidence="1" id="KW-1133">Transmembrane helix</keyword>
<dbReference type="Proteomes" id="UP000475928">
    <property type="component" value="Unassembled WGS sequence"/>
</dbReference>